<dbReference type="PANTHER" id="PTHR46223">
    <property type="entry name" value="HISTONE-LYSINE N-METHYLTRANSFERASE SUV39H"/>
    <property type="match status" value="1"/>
</dbReference>
<dbReference type="AlphaFoldDB" id="A0A7S4QZG8"/>
<keyword evidence="2" id="KW-0158">Chromosome</keyword>
<evidence type="ECO:0000256" key="3">
    <source>
        <dbReference type="ARBA" id="ARBA00022603"/>
    </source>
</evidence>
<evidence type="ECO:0000256" key="6">
    <source>
        <dbReference type="ARBA" id="ARBA00022723"/>
    </source>
</evidence>
<evidence type="ECO:0000256" key="1">
    <source>
        <dbReference type="ARBA" id="ARBA00004286"/>
    </source>
</evidence>
<keyword evidence="4" id="KW-0808">Transferase</keyword>
<organism evidence="11">
    <name type="scientific">Alexandrium monilatum</name>
    <dbReference type="NCBI Taxonomy" id="311494"/>
    <lineage>
        <taxon>Eukaryota</taxon>
        <taxon>Sar</taxon>
        <taxon>Alveolata</taxon>
        <taxon>Dinophyceae</taxon>
        <taxon>Gonyaulacales</taxon>
        <taxon>Pyrocystaceae</taxon>
        <taxon>Alexandrium</taxon>
    </lineage>
</organism>
<proteinExistence type="predicted"/>
<protein>
    <recommendedName>
        <fullName evidence="12">Histone-lysine N-methyltransferase</fullName>
    </recommendedName>
</protein>
<dbReference type="SMART" id="SM00317">
    <property type="entry name" value="SET"/>
    <property type="match status" value="1"/>
</dbReference>
<evidence type="ECO:0000259" key="10">
    <source>
        <dbReference type="PROSITE" id="PS50868"/>
    </source>
</evidence>
<dbReference type="InterPro" id="IPR050973">
    <property type="entry name" value="H3K9_Histone-Lys_N-MTase"/>
</dbReference>
<evidence type="ECO:0000256" key="2">
    <source>
        <dbReference type="ARBA" id="ARBA00022454"/>
    </source>
</evidence>
<dbReference type="PANTHER" id="PTHR46223:SF4">
    <property type="entry name" value="HISTONE-LYSINE N-METHYLTRANSFERASE-RELATED"/>
    <property type="match status" value="1"/>
</dbReference>
<dbReference type="PROSITE" id="PS50280">
    <property type="entry name" value="SET"/>
    <property type="match status" value="1"/>
</dbReference>
<keyword evidence="6" id="KW-0479">Metal-binding</keyword>
<gene>
    <name evidence="11" type="ORF">AMON00008_LOCUS27686</name>
</gene>
<accession>A0A7S4QZG8</accession>
<dbReference type="InterPro" id="IPR001214">
    <property type="entry name" value="SET_dom"/>
</dbReference>
<dbReference type="GO" id="GO:0005634">
    <property type="term" value="C:nucleus"/>
    <property type="evidence" value="ECO:0007669"/>
    <property type="project" value="TreeGrafter"/>
</dbReference>
<dbReference type="PROSITE" id="PS50868">
    <property type="entry name" value="POST_SET"/>
    <property type="match status" value="1"/>
</dbReference>
<sequence>MEGALGGEVLPRTACGSTPPRVARASQLELLASPCRTPRRTPQVTHRRGQHGRRSWAHSCGTAAAACSTAQGPRWTPARAEVLPPPLASTVERRSSGALEFLCSWQPSGAPPPPHFRYLPASVPPAAASVGDPAWAVRSLANPGLPPPYTPQGHLRALAEGEGPVPPAVLERGPQRVVRAGVQTGLEVFWLGASIGWGLRTLEGLEPGQFICEYAGEVLPDAEAEERCLRPPGRDAYLFDLPTPSRCRLFGAMLPAEWCAGELEEDHPVFVVDAFASGNVGRFLNHACGPSFAANVTPVFVYVEAAAGILPDARLPRVALFANRRVAAGEELRYDYDMEPGEVASSDGGGRSLACHCGSAVCRGRVY</sequence>
<evidence type="ECO:0000256" key="7">
    <source>
        <dbReference type="ARBA" id="ARBA00022833"/>
    </source>
</evidence>
<name>A0A7S4QZG8_9DINO</name>
<evidence type="ECO:0008006" key="12">
    <source>
        <dbReference type="Google" id="ProtNLM"/>
    </source>
</evidence>
<feature type="compositionally biased region" description="Basic residues" evidence="8">
    <location>
        <begin position="45"/>
        <end position="56"/>
    </location>
</feature>
<keyword evidence="7" id="KW-0862">Zinc</keyword>
<feature type="domain" description="Post-SET" evidence="10">
    <location>
        <begin position="351"/>
        <end position="367"/>
    </location>
</feature>
<comment type="subcellular location">
    <subcellularLocation>
        <location evidence="1">Chromosome</location>
    </subcellularLocation>
</comment>
<evidence type="ECO:0000256" key="5">
    <source>
        <dbReference type="ARBA" id="ARBA00022691"/>
    </source>
</evidence>
<keyword evidence="5" id="KW-0949">S-adenosyl-L-methionine</keyword>
<evidence type="ECO:0000313" key="11">
    <source>
        <dbReference type="EMBL" id="CAE4598145.1"/>
    </source>
</evidence>
<dbReference type="Pfam" id="PF00856">
    <property type="entry name" value="SET"/>
    <property type="match status" value="1"/>
</dbReference>
<evidence type="ECO:0000259" key="9">
    <source>
        <dbReference type="PROSITE" id="PS50280"/>
    </source>
</evidence>
<dbReference type="GO" id="GO:0046872">
    <property type="term" value="F:metal ion binding"/>
    <property type="evidence" value="ECO:0007669"/>
    <property type="project" value="UniProtKB-KW"/>
</dbReference>
<dbReference type="SUPFAM" id="SSF82199">
    <property type="entry name" value="SET domain"/>
    <property type="match status" value="1"/>
</dbReference>
<dbReference type="GO" id="GO:0032259">
    <property type="term" value="P:methylation"/>
    <property type="evidence" value="ECO:0007669"/>
    <property type="project" value="UniProtKB-KW"/>
</dbReference>
<dbReference type="GO" id="GO:0005694">
    <property type="term" value="C:chromosome"/>
    <property type="evidence" value="ECO:0007669"/>
    <property type="project" value="UniProtKB-SubCell"/>
</dbReference>
<dbReference type="InterPro" id="IPR003616">
    <property type="entry name" value="Post-SET_dom"/>
</dbReference>
<feature type="domain" description="SET" evidence="9">
    <location>
        <begin position="184"/>
        <end position="337"/>
    </location>
</feature>
<dbReference type="EMBL" id="HBNR01039947">
    <property type="protein sequence ID" value="CAE4598145.1"/>
    <property type="molecule type" value="Transcribed_RNA"/>
</dbReference>
<keyword evidence="3" id="KW-0489">Methyltransferase</keyword>
<evidence type="ECO:0000256" key="8">
    <source>
        <dbReference type="SAM" id="MobiDB-lite"/>
    </source>
</evidence>
<dbReference type="InterPro" id="IPR046341">
    <property type="entry name" value="SET_dom_sf"/>
</dbReference>
<dbReference type="GO" id="GO:0046974">
    <property type="term" value="F:histone H3K9 methyltransferase activity"/>
    <property type="evidence" value="ECO:0007669"/>
    <property type="project" value="TreeGrafter"/>
</dbReference>
<dbReference type="Gene3D" id="2.170.270.10">
    <property type="entry name" value="SET domain"/>
    <property type="match status" value="1"/>
</dbReference>
<feature type="region of interest" description="Disordered" evidence="8">
    <location>
        <begin position="37"/>
        <end position="56"/>
    </location>
</feature>
<evidence type="ECO:0000256" key="4">
    <source>
        <dbReference type="ARBA" id="ARBA00022679"/>
    </source>
</evidence>
<reference evidence="11" key="1">
    <citation type="submission" date="2021-01" db="EMBL/GenBank/DDBJ databases">
        <authorList>
            <person name="Corre E."/>
            <person name="Pelletier E."/>
            <person name="Niang G."/>
            <person name="Scheremetjew M."/>
            <person name="Finn R."/>
            <person name="Kale V."/>
            <person name="Holt S."/>
            <person name="Cochrane G."/>
            <person name="Meng A."/>
            <person name="Brown T."/>
            <person name="Cohen L."/>
        </authorList>
    </citation>
    <scope>NUCLEOTIDE SEQUENCE</scope>
    <source>
        <strain evidence="11">CCMP3105</strain>
    </source>
</reference>